<dbReference type="InterPro" id="IPR013922">
    <property type="entry name" value="Cyclin_PHO80-like"/>
</dbReference>
<dbReference type="InterPro" id="IPR036915">
    <property type="entry name" value="Cyclin-like_sf"/>
</dbReference>
<feature type="domain" description="Cyclin N-terminal" evidence="2">
    <location>
        <begin position="78"/>
        <end position="174"/>
    </location>
</feature>
<dbReference type="Pfam" id="PF00134">
    <property type="entry name" value="Cyclin_N"/>
    <property type="match status" value="1"/>
</dbReference>
<evidence type="ECO:0000259" key="2">
    <source>
        <dbReference type="Pfam" id="PF00134"/>
    </source>
</evidence>
<dbReference type="Proteomes" id="UP001479436">
    <property type="component" value="Unassembled WGS sequence"/>
</dbReference>
<feature type="region of interest" description="Disordered" evidence="1">
    <location>
        <begin position="257"/>
        <end position="293"/>
    </location>
</feature>
<evidence type="ECO:0000256" key="1">
    <source>
        <dbReference type="SAM" id="MobiDB-lite"/>
    </source>
</evidence>
<protein>
    <recommendedName>
        <fullName evidence="2">Cyclin N-terminal domain-containing protein</fullName>
    </recommendedName>
</protein>
<proteinExistence type="predicted"/>
<comment type="caution">
    <text evidence="3">The sequence shown here is derived from an EMBL/GenBank/DDBJ whole genome shotgun (WGS) entry which is preliminary data.</text>
</comment>
<name>A0ABR2W008_9FUNG</name>
<sequence length="293" mass="34043">MLAQPQIYRSALDHHQFQYPQIPRKQPPSLPKRTHPSTSVLYYDLSNQLRRHLIDITTAIVNTLYKCDTNLDPTSTPLREFISELIRHSKVPTNNILCALLYLVRMKRRHPECQGTFGAGYRLFLAALIISNKYLYDNPYQNQSWVKISGNRFTLQEINLMEFELLYFLNFHLNVTKEQWTNFVELIDIKVTENWSKLEYNVPRKFLYSKAISGIDDALGKSSRLPFLMKMNQFREESAPTLNHLHPSYPYTAFMQSPESPGVPSPVDSQHSMESANSIYSNDSGPKTPDHYH</sequence>
<keyword evidence="4" id="KW-1185">Reference proteome</keyword>
<dbReference type="PANTHER" id="PTHR15615:SF108">
    <property type="entry name" value="PROTEIN CNPPD1"/>
    <property type="match status" value="1"/>
</dbReference>
<dbReference type="SUPFAM" id="SSF47954">
    <property type="entry name" value="Cyclin-like"/>
    <property type="match status" value="1"/>
</dbReference>
<evidence type="ECO:0000313" key="3">
    <source>
        <dbReference type="EMBL" id="KAK9711908.1"/>
    </source>
</evidence>
<gene>
    <name evidence="3" type="ORF">K7432_007467</name>
</gene>
<dbReference type="CDD" id="cd20557">
    <property type="entry name" value="CYCLIN_ScPCL1-like"/>
    <property type="match status" value="1"/>
</dbReference>
<accession>A0ABR2W008</accession>
<dbReference type="InterPro" id="IPR006671">
    <property type="entry name" value="Cyclin_N"/>
</dbReference>
<evidence type="ECO:0000313" key="4">
    <source>
        <dbReference type="Proteomes" id="UP001479436"/>
    </source>
</evidence>
<feature type="compositionally biased region" description="Polar residues" evidence="1">
    <location>
        <begin position="267"/>
        <end position="285"/>
    </location>
</feature>
<dbReference type="PANTHER" id="PTHR15615">
    <property type="match status" value="1"/>
</dbReference>
<reference evidence="3 4" key="1">
    <citation type="submission" date="2023-04" db="EMBL/GenBank/DDBJ databases">
        <title>Genome of Basidiobolus ranarum AG-B5.</title>
        <authorList>
            <person name="Stajich J.E."/>
            <person name="Carter-House D."/>
            <person name="Gryganskyi A."/>
        </authorList>
    </citation>
    <scope>NUCLEOTIDE SEQUENCE [LARGE SCALE GENOMIC DNA]</scope>
    <source>
        <strain evidence="3 4">AG-B5</strain>
    </source>
</reference>
<dbReference type="EMBL" id="JASJQH010007246">
    <property type="protein sequence ID" value="KAK9711908.1"/>
    <property type="molecule type" value="Genomic_DNA"/>
</dbReference>
<organism evidence="3 4">
    <name type="scientific">Basidiobolus ranarum</name>
    <dbReference type="NCBI Taxonomy" id="34480"/>
    <lineage>
        <taxon>Eukaryota</taxon>
        <taxon>Fungi</taxon>
        <taxon>Fungi incertae sedis</taxon>
        <taxon>Zoopagomycota</taxon>
        <taxon>Entomophthoromycotina</taxon>
        <taxon>Basidiobolomycetes</taxon>
        <taxon>Basidiobolales</taxon>
        <taxon>Basidiobolaceae</taxon>
        <taxon>Basidiobolus</taxon>
    </lineage>
</organism>
<dbReference type="Gene3D" id="1.10.472.10">
    <property type="entry name" value="Cyclin-like"/>
    <property type="match status" value="1"/>
</dbReference>